<feature type="coiled-coil region" evidence="1">
    <location>
        <begin position="1"/>
        <end position="49"/>
    </location>
</feature>
<dbReference type="Proteomes" id="UP000789570">
    <property type="component" value="Unassembled WGS sequence"/>
</dbReference>
<reference evidence="2" key="1">
    <citation type="submission" date="2021-06" db="EMBL/GenBank/DDBJ databases">
        <authorList>
            <person name="Kallberg Y."/>
            <person name="Tangrot J."/>
            <person name="Rosling A."/>
        </authorList>
    </citation>
    <scope>NUCLEOTIDE SEQUENCE</scope>
    <source>
        <strain evidence="2">UK204</strain>
    </source>
</reference>
<name>A0A9N8YX66_9GLOM</name>
<comment type="caution">
    <text evidence="2">The sequence shown here is derived from an EMBL/GenBank/DDBJ whole genome shotgun (WGS) entry which is preliminary data.</text>
</comment>
<keyword evidence="3" id="KW-1185">Reference proteome</keyword>
<keyword evidence="1" id="KW-0175">Coiled coil</keyword>
<gene>
    <name evidence="2" type="ORF">FCALED_LOCUS1381</name>
</gene>
<dbReference type="EMBL" id="CAJVPQ010000177">
    <property type="protein sequence ID" value="CAG8453795.1"/>
    <property type="molecule type" value="Genomic_DNA"/>
</dbReference>
<proteinExistence type="predicted"/>
<sequence>MATYEQKYNDAKKMFKKAMEMLKGATEKLNELEDKLERKEWGNEEELKELWAC</sequence>
<accession>A0A9N8YX66</accession>
<evidence type="ECO:0000313" key="3">
    <source>
        <dbReference type="Proteomes" id="UP000789570"/>
    </source>
</evidence>
<dbReference type="AlphaFoldDB" id="A0A9N8YX66"/>
<evidence type="ECO:0000256" key="1">
    <source>
        <dbReference type="SAM" id="Coils"/>
    </source>
</evidence>
<organism evidence="2 3">
    <name type="scientific">Funneliformis caledonium</name>
    <dbReference type="NCBI Taxonomy" id="1117310"/>
    <lineage>
        <taxon>Eukaryota</taxon>
        <taxon>Fungi</taxon>
        <taxon>Fungi incertae sedis</taxon>
        <taxon>Mucoromycota</taxon>
        <taxon>Glomeromycotina</taxon>
        <taxon>Glomeromycetes</taxon>
        <taxon>Glomerales</taxon>
        <taxon>Glomeraceae</taxon>
        <taxon>Funneliformis</taxon>
    </lineage>
</organism>
<protein>
    <submittedName>
        <fullName evidence="2">2257_t:CDS:1</fullName>
    </submittedName>
</protein>
<evidence type="ECO:0000313" key="2">
    <source>
        <dbReference type="EMBL" id="CAG8453795.1"/>
    </source>
</evidence>